<protein>
    <submittedName>
        <fullName evidence="2">Uncharacterized protein</fullName>
    </submittedName>
</protein>
<feature type="chain" id="PRO_5042836448" evidence="1">
    <location>
        <begin position="17"/>
        <end position="465"/>
    </location>
</feature>
<name>A0AAN9LMH3_CANGL</name>
<evidence type="ECO:0000256" key="1">
    <source>
        <dbReference type="SAM" id="SignalP"/>
    </source>
</evidence>
<keyword evidence="1" id="KW-0732">Signal</keyword>
<dbReference type="Proteomes" id="UP001367508">
    <property type="component" value="Unassembled WGS sequence"/>
</dbReference>
<feature type="signal peptide" evidence="1">
    <location>
        <begin position="1"/>
        <end position="16"/>
    </location>
</feature>
<organism evidence="2 3">
    <name type="scientific">Canavalia gladiata</name>
    <name type="common">Sword bean</name>
    <name type="synonym">Dolichos gladiatus</name>
    <dbReference type="NCBI Taxonomy" id="3824"/>
    <lineage>
        <taxon>Eukaryota</taxon>
        <taxon>Viridiplantae</taxon>
        <taxon>Streptophyta</taxon>
        <taxon>Embryophyta</taxon>
        <taxon>Tracheophyta</taxon>
        <taxon>Spermatophyta</taxon>
        <taxon>Magnoliopsida</taxon>
        <taxon>eudicotyledons</taxon>
        <taxon>Gunneridae</taxon>
        <taxon>Pentapetalae</taxon>
        <taxon>rosids</taxon>
        <taxon>fabids</taxon>
        <taxon>Fabales</taxon>
        <taxon>Fabaceae</taxon>
        <taxon>Papilionoideae</taxon>
        <taxon>50 kb inversion clade</taxon>
        <taxon>NPAAA clade</taxon>
        <taxon>indigoferoid/millettioid clade</taxon>
        <taxon>Phaseoleae</taxon>
        <taxon>Canavalia</taxon>
    </lineage>
</organism>
<proteinExistence type="predicted"/>
<reference evidence="2 3" key="1">
    <citation type="submission" date="2024-01" db="EMBL/GenBank/DDBJ databases">
        <title>The genomes of 5 underutilized Papilionoideae crops provide insights into root nodulation and disease resistanc.</title>
        <authorList>
            <person name="Jiang F."/>
        </authorList>
    </citation>
    <scope>NUCLEOTIDE SEQUENCE [LARGE SCALE GENOMIC DNA]</scope>
    <source>
        <strain evidence="2">LVBAO_FW01</strain>
        <tissue evidence="2">Leaves</tissue>
    </source>
</reference>
<accession>A0AAN9LMH3</accession>
<dbReference type="AlphaFoldDB" id="A0AAN9LMH3"/>
<comment type="caution">
    <text evidence="2">The sequence shown here is derived from an EMBL/GenBank/DDBJ whole genome shotgun (WGS) entry which is preliminary data.</text>
</comment>
<evidence type="ECO:0000313" key="2">
    <source>
        <dbReference type="EMBL" id="KAK7338684.1"/>
    </source>
</evidence>
<keyword evidence="3" id="KW-1185">Reference proteome</keyword>
<evidence type="ECO:0000313" key="3">
    <source>
        <dbReference type="Proteomes" id="UP001367508"/>
    </source>
</evidence>
<dbReference type="EMBL" id="JAYMYQ010000004">
    <property type="protein sequence ID" value="KAK7338684.1"/>
    <property type="molecule type" value="Genomic_DNA"/>
</dbReference>
<gene>
    <name evidence="2" type="ORF">VNO77_19309</name>
</gene>
<sequence>MSSFPVSLELIPFAWCFDVTGTEHVSNDETLPCLLRIPCFLNESGAAHPKKGFWQTTPGISRMTILHGFGHGAFLGGEEVYPLSILSSTLGSELKTLNRTLQELQHPLIPEDATRLTSLVFPSQNPVPYPWVEVVELVLDCYTIVPLDLNPLSFPPSTSNTWHNMPLGLKLLTTPPMGIRFAWGSLQVPSRPLLSLKFSFRFPHWMLAAGASSDGRQTGLDHHVQPSTIMGVCSLLAANSKHLEAVRKLSNPSRTSPSKDVASFTPILPCRRLRIIREAQEWVVRSSEGCDATFTSFGDIGRQIANGSLLIPICLRVLKAGYEIYVGWLRILLTSLTPNEAAIAGQIRSRLRGPMWAYYLLLITYHSMHFYPRMDSLWVLISNSRSRAYSEGGANLYVVDGSGRGRISNRGGVLDAASKLRRFSPSSSLSYLSWLMFDLPPLMLESLMLNSSLWNVGSSICLWGL</sequence>